<feature type="region of interest" description="Disordered" evidence="1">
    <location>
        <begin position="1"/>
        <end position="46"/>
    </location>
</feature>
<name>A0ABR0EA37_ZASCE</name>
<feature type="compositionally biased region" description="Low complexity" evidence="1">
    <location>
        <begin position="20"/>
        <end position="35"/>
    </location>
</feature>
<sequence length="375" mass="41825">MELKRVLNPADDTAEHPPQKRQSQSPSSTRLPSSPDVYETSSLPGSASVLDMGQMYSYFDNQSSSSAASSPPLGAQDIQKSDDDGGNYTYQQGGNAAEEPPYDASPDINLDPQLGGVPLNDDFLFAIDHPQDDSLPTAALPDDPPAYDTLNTLNGSPPTVSSLTNTNTSTRLTDLSLPEREQYYTNLWSNMDIDLKDLTLPNLYHQYPQLADEMLTAYFYHITVNVKIWSNYDSPTGQFFFYPFNRLADCGKIYLTPKQRRRLDALGPFQLMNVRFEIGTPFRTLFRVLVSTRLNENLEACGLDARGFQVEDPHQPHDALRELVKGAVGNIRADGLAEGVVGLGLKDLDEIAKDFVLKESKVKVKPRFDRSHWFH</sequence>
<evidence type="ECO:0000256" key="1">
    <source>
        <dbReference type="SAM" id="MobiDB-lite"/>
    </source>
</evidence>
<evidence type="ECO:0000313" key="3">
    <source>
        <dbReference type="Proteomes" id="UP001305779"/>
    </source>
</evidence>
<evidence type="ECO:0000313" key="2">
    <source>
        <dbReference type="EMBL" id="KAK4498286.1"/>
    </source>
</evidence>
<accession>A0ABR0EA37</accession>
<dbReference type="Proteomes" id="UP001305779">
    <property type="component" value="Unassembled WGS sequence"/>
</dbReference>
<reference evidence="2 3" key="1">
    <citation type="journal article" date="2023" name="G3 (Bethesda)">
        <title>A chromosome-level genome assembly of Zasmidium syzygii isolated from banana leaves.</title>
        <authorList>
            <person name="van Westerhoven A.C."/>
            <person name="Mehrabi R."/>
            <person name="Talebi R."/>
            <person name="Steentjes M.B.F."/>
            <person name="Corcolon B."/>
            <person name="Chong P.A."/>
            <person name="Kema G.H.J."/>
            <person name="Seidl M.F."/>
        </authorList>
    </citation>
    <scope>NUCLEOTIDE SEQUENCE [LARGE SCALE GENOMIC DNA]</scope>
    <source>
        <strain evidence="2 3">P124</strain>
    </source>
</reference>
<gene>
    <name evidence="2" type="ORF">PRZ48_010944</name>
</gene>
<comment type="caution">
    <text evidence="2">The sequence shown here is derived from an EMBL/GenBank/DDBJ whole genome shotgun (WGS) entry which is preliminary data.</text>
</comment>
<dbReference type="EMBL" id="JAXOVC010000008">
    <property type="protein sequence ID" value="KAK4498286.1"/>
    <property type="molecule type" value="Genomic_DNA"/>
</dbReference>
<proteinExistence type="predicted"/>
<feature type="region of interest" description="Disordered" evidence="1">
    <location>
        <begin position="61"/>
        <end position="115"/>
    </location>
</feature>
<keyword evidence="3" id="KW-1185">Reference proteome</keyword>
<organism evidence="2 3">
    <name type="scientific">Zasmidium cellare</name>
    <name type="common">Wine cellar mold</name>
    <name type="synonym">Racodium cellare</name>
    <dbReference type="NCBI Taxonomy" id="395010"/>
    <lineage>
        <taxon>Eukaryota</taxon>
        <taxon>Fungi</taxon>
        <taxon>Dikarya</taxon>
        <taxon>Ascomycota</taxon>
        <taxon>Pezizomycotina</taxon>
        <taxon>Dothideomycetes</taxon>
        <taxon>Dothideomycetidae</taxon>
        <taxon>Mycosphaerellales</taxon>
        <taxon>Mycosphaerellaceae</taxon>
        <taxon>Zasmidium</taxon>
    </lineage>
</organism>
<protein>
    <submittedName>
        <fullName evidence="2">Uncharacterized protein</fullName>
    </submittedName>
</protein>